<protein>
    <submittedName>
        <fullName evidence="1">Uncharacterized protein</fullName>
    </submittedName>
</protein>
<dbReference type="EMBL" id="CM055107">
    <property type="protein sequence ID" value="KAJ7527366.1"/>
    <property type="molecule type" value="Genomic_DNA"/>
</dbReference>
<dbReference type="Proteomes" id="UP001162992">
    <property type="component" value="Chromosome 16"/>
</dbReference>
<accession>A0ACC2BC63</accession>
<reference evidence="2" key="1">
    <citation type="journal article" date="2024" name="Proc. Natl. Acad. Sci. U.S.A.">
        <title>Extraordinary preservation of gene collinearity over three hundred million years revealed in homosporous lycophytes.</title>
        <authorList>
            <person name="Li C."/>
            <person name="Wickell D."/>
            <person name="Kuo L.Y."/>
            <person name="Chen X."/>
            <person name="Nie B."/>
            <person name="Liao X."/>
            <person name="Peng D."/>
            <person name="Ji J."/>
            <person name="Jenkins J."/>
            <person name="Williams M."/>
            <person name="Shu S."/>
            <person name="Plott C."/>
            <person name="Barry K."/>
            <person name="Rajasekar S."/>
            <person name="Grimwood J."/>
            <person name="Han X."/>
            <person name="Sun S."/>
            <person name="Hou Z."/>
            <person name="He W."/>
            <person name="Dai G."/>
            <person name="Sun C."/>
            <person name="Schmutz J."/>
            <person name="Leebens-Mack J.H."/>
            <person name="Li F.W."/>
            <person name="Wang L."/>
        </authorList>
    </citation>
    <scope>NUCLEOTIDE SEQUENCE [LARGE SCALE GENOMIC DNA]</scope>
    <source>
        <strain evidence="2">cv. PW_Plant_1</strain>
    </source>
</reference>
<evidence type="ECO:0000313" key="1">
    <source>
        <dbReference type="EMBL" id="KAJ7527366.1"/>
    </source>
</evidence>
<gene>
    <name evidence="1" type="ORF">O6H91_16G050600</name>
</gene>
<keyword evidence="2" id="KW-1185">Reference proteome</keyword>
<sequence>MKISAGLNTLVSGPFGGRRQRYESLVSSEANTSSRKVDAADGLNGVHTASSTMKLSILKLDGTSFDVTVHNNASVGELKAALETTMNELERAELGYCDIQWAQVWGHFCLCYMNQMLIDDSLMLSEIGIQLDDQLQPRRTSEVSLVITCTLLIRLRFCSFSQQDHLTEVNRSFILYDIFL</sequence>
<proteinExistence type="predicted"/>
<organism evidence="1 2">
    <name type="scientific">Diphasiastrum complanatum</name>
    <name type="common">Issler's clubmoss</name>
    <name type="synonym">Lycopodium complanatum</name>
    <dbReference type="NCBI Taxonomy" id="34168"/>
    <lineage>
        <taxon>Eukaryota</taxon>
        <taxon>Viridiplantae</taxon>
        <taxon>Streptophyta</taxon>
        <taxon>Embryophyta</taxon>
        <taxon>Tracheophyta</taxon>
        <taxon>Lycopodiopsida</taxon>
        <taxon>Lycopodiales</taxon>
        <taxon>Lycopodiaceae</taxon>
        <taxon>Lycopodioideae</taxon>
        <taxon>Diphasiastrum</taxon>
    </lineage>
</organism>
<comment type="caution">
    <text evidence="1">The sequence shown here is derived from an EMBL/GenBank/DDBJ whole genome shotgun (WGS) entry which is preliminary data.</text>
</comment>
<name>A0ACC2BC63_DIPCM</name>
<evidence type="ECO:0000313" key="2">
    <source>
        <dbReference type="Proteomes" id="UP001162992"/>
    </source>
</evidence>